<dbReference type="GO" id="GO:0055085">
    <property type="term" value="P:transmembrane transport"/>
    <property type="evidence" value="ECO:0007669"/>
    <property type="project" value="InterPro"/>
</dbReference>
<reference evidence="9 10" key="1">
    <citation type="submission" date="2010-12" db="EMBL/GenBank/DDBJ databases">
        <authorList>
            <person name="Muzny D."/>
            <person name="Qin X."/>
            <person name="Deng J."/>
            <person name="Jiang H."/>
            <person name="Liu Y."/>
            <person name="Qu J."/>
            <person name="Song X.-Z."/>
            <person name="Zhang L."/>
            <person name="Thornton R."/>
            <person name="Coyle M."/>
            <person name="Francisco L."/>
            <person name="Jackson L."/>
            <person name="Javaid M."/>
            <person name="Korchina V."/>
            <person name="Kovar C."/>
            <person name="Mata R."/>
            <person name="Mathew T."/>
            <person name="Ngo R."/>
            <person name="Nguyen L."/>
            <person name="Nguyen N."/>
            <person name="Okwuonu G."/>
            <person name="Ongeri F."/>
            <person name="Pham C."/>
            <person name="Simmons D."/>
            <person name="Wilczek-Boney K."/>
            <person name="Hale W."/>
            <person name="Jakkamsetti A."/>
            <person name="Pham P."/>
            <person name="Ruth R."/>
            <person name="San Lucas F."/>
            <person name="Warren J."/>
            <person name="Zhang J."/>
            <person name="Zhao Z."/>
            <person name="Zhou C."/>
            <person name="Zhu D."/>
            <person name="Lee S."/>
            <person name="Bess C."/>
            <person name="Blankenburg K."/>
            <person name="Forbes L."/>
            <person name="Fu Q."/>
            <person name="Gubbala S."/>
            <person name="Hirani K."/>
            <person name="Jayaseelan J.C."/>
            <person name="Lara F."/>
            <person name="Munidasa M."/>
            <person name="Palculict T."/>
            <person name="Patil S."/>
            <person name="Pu L.-L."/>
            <person name="Saada N."/>
            <person name="Tang L."/>
            <person name="Weissenberger G."/>
            <person name="Zhu Y."/>
            <person name="Hemphill L."/>
            <person name="Shang Y."/>
            <person name="Youmans B."/>
            <person name="Ayvaz T."/>
            <person name="Ross M."/>
            <person name="Santibanez J."/>
            <person name="Aqrawi P."/>
            <person name="Gross S."/>
            <person name="Joshi V."/>
            <person name="Fowler G."/>
            <person name="Nazareth L."/>
            <person name="Reid J."/>
            <person name="Worley K."/>
            <person name="Petrosino J."/>
            <person name="Highlander S."/>
            <person name="Gibbs R."/>
        </authorList>
    </citation>
    <scope>NUCLEOTIDE SEQUENCE [LARGE SCALE GENOMIC DNA]</scope>
    <source>
        <strain evidence="9 10">DSM 3986</strain>
    </source>
</reference>
<organism evidence="9 10">
    <name type="scientific">Lachnoanaerobaculum saburreum DSM 3986</name>
    <dbReference type="NCBI Taxonomy" id="887325"/>
    <lineage>
        <taxon>Bacteria</taxon>
        <taxon>Bacillati</taxon>
        <taxon>Bacillota</taxon>
        <taxon>Clostridia</taxon>
        <taxon>Lachnospirales</taxon>
        <taxon>Lachnospiraceae</taxon>
        <taxon>Lachnoanaerobaculum</taxon>
    </lineage>
</organism>
<keyword evidence="2 7" id="KW-0813">Transport</keyword>
<dbReference type="EMBL" id="AEPW01000006">
    <property type="protein sequence ID" value="EFU77839.1"/>
    <property type="molecule type" value="Genomic_DNA"/>
</dbReference>
<name>E6LJY0_9FIRM</name>
<keyword evidence="5 7" id="KW-1133">Transmembrane helix</keyword>
<dbReference type="InterPro" id="IPR000515">
    <property type="entry name" value="MetI-like"/>
</dbReference>
<keyword evidence="6 7" id="KW-0472">Membrane</keyword>
<dbReference type="SUPFAM" id="SSF161098">
    <property type="entry name" value="MetI-like"/>
    <property type="match status" value="1"/>
</dbReference>
<evidence type="ECO:0000256" key="2">
    <source>
        <dbReference type="ARBA" id="ARBA00022448"/>
    </source>
</evidence>
<evidence type="ECO:0000259" key="8">
    <source>
        <dbReference type="PROSITE" id="PS50928"/>
    </source>
</evidence>
<accession>E6LJY0</accession>
<dbReference type="AlphaFoldDB" id="E6LJY0"/>
<feature type="domain" description="ABC transmembrane type-1" evidence="8">
    <location>
        <begin position="84"/>
        <end position="276"/>
    </location>
</feature>
<comment type="subcellular location">
    <subcellularLocation>
        <location evidence="1 7">Cell membrane</location>
        <topology evidence="1 7">Multi-pass membrane protein</topology>
    </subcellularLocation>
</comment>
<evidence type="ECO:0000256" key="1">
    <source>
        <dbReference type="ARBA" id="ARBA00004651"/>
    </source>
</evidence>
<evidence type="ECO:0000256" key="5">
    <source>
        <dbReference type="ARBA" id="ARBA00022989"/>
    </source>
</evidence>
<dbReference type="Gene3D" id="1.10.3720.10">
    <property type="entry name" value="MetI-like"/>
    <property type="match status" value="1"/>
</dbReference>
<feature type="transmembrane region" description="Helical" evidence="7">
    <location>
        <begin position="257"/>
        <end position="276"/>
    </location>
</feature>
<evidence type="ECO:0000256" key="3">
    <source>
        <dbReference type="ARBA" id="ARBA00022475"/>
    </source>
</evidence>
<feature type="transmembrane region" description="Helical" evidence="7">
    <location>
        <begin position="196"/>
        <end position="218"/>
    </location>
</feature>
<evidence type="ECO:0000256" key="7">
    <source>
        <dbReference type="RuleBase" id="RU363032"/>
    </source>
</evidence>
<evidence type="ECO:0000313" key="10">
    <source>
        <dbReference type="Proteomes" id="UP000003434"/>
    </source>
</evidence>
<protein>
    <submittedName>
        <fullName evidence="9">ABC transporter, permease protein</fullName>
    </submittedName>
</protein>
<keyword evidence="4 7" id="KW-0812">Transmembrane</keyword>
<evidence type="ECO:0000313" key="9">
    <source>
        <dbReference type="EMBL" id="EFU77839.1"/>
    </source>
</evidence>
<feature type="transmembrane region" description="Helical" evidence="7">
    <location>
        <begin position="88"/>
        <end position="109"/>
    </location>
</feature>
<dbReference type="PANTHER" id="PTHR43744:SF8">
    <property type="entry name" value="SN-GLYCEROL-3-PHOSPHATE TRANSPORT SYSTEM PERMEASE PROTEIN UGPE"/>
    <property type="match status" value="1"/>
</dbReference>
<dbReference type="Proteomes" id="UP000003434">
    <property type="component" value="Unassembled WGS sequence"/>
</dbReference>
<comment type="caution">
    <text evidence="9">The sequence shown here is derived from an EMBL/GenBank/DDBJ whole genome shotgun (WGS) entry which is preliminary data.</text>
</comment>
<proteinExistence type="inferred from homology"/>
<dbReference type="HOGENOM" id="CLU_016047_1_2_9"/>
<dbReference type="GO" id="GO:0005886">
    <property type="term" value="C:plasma membrane"/>
    <property type="evidence" value="ECO:0007669"/>
    <property type="project" value="UniProtKB-SubCell"/>
</dbReference>
<keyword evidence="3" id="KW-1003">Cell membrane</keyword>
<evidence type="ECO:0000256" key="4">
    <source>
        <dbReference type="ARBA" id="ARBA00022692"/>
    </source>
</evidence>
<dbReference type="InterPro" id="IPR035906">
    <property type="entry name" value="MetI-like_sf"/>
</dbReference>
<gene>
    <name evidence="9" type="ORF">HMPREF0381_0243</name>
</gene>
<comment type="similarity">
    <text evidence="7">Belongs to the binding-protein-dependent transport system permease family.</text>
</comment>
<dbReference type="PANTHER" id="PTHR43744">
    <property type="entry name" value="ABC TRANSPORTER PERMEASE PROTEIN MG189-RELATED-RELATED"/>
    <property type="match status" value="1"/>
</dbReference>
<dbReference type="Pfam" id="PF00528">
    <property type="entry name" value="BPD_transp_1"/>
    <property type="match status" value="1"/>
</dbReference>
<dbReference type="CDD" id="cd06261">
    <property type="entry name" value="TM_PBP2"/>
    <property type="match status" value="1"/>
</dbReference>
<dbReference type="PROSITE" id="PS50928">
    <property type="entry name" value="ABC_TM1"/>
    <property type="match status" value="1"/>
</dbReference>
<dbReference type="eggNOG" id="COG0395">
    <property type="taxonomic scope" value="Bacteria"/>
</dbReference>
<sequence length="291" mass="32868">MINKRCDMKSNIKYRIYKKCIIMCKWLLFIVVAFFILFPVYWIFISSITPAGELFKKPIDYLPNHPTLDSYKFLIENVGLLSKIGNTILIVGSTLIISTMLCTMAAYGFSRFKSKWISIAFAFILATLLIPEVVTARPLYEFMKKVGLFDTYQGLILLYVSSVIPFTVLILNNFVGKIPISLEEAASIDGANFIQILFYIVLPLMKPAIATVCIINFINCLNNFFTPLYYSNGIQVLSVAIVQLPLRDNMYGVPWDLVSAMGWIILLPIIIFVAIFEKQIMDGIMAGGVKS</sequence>
<evidence type="ECO:0000256" key="6">
    <source>
        <dbReference type="ARBA" id="ARBA00023136"/>
    </source>
</evidence>
<feature type="transmembrane region" description="Helical" evidence="7">
    <location>
        <begin position="156"/>
        <end position="175"/>
    </location>
</feature>
<feature type="transmembrane region" description="Helical" evidence="7">
    <location>
        <begin position="116"/>
        <end position="136"/>
    </location>
</feature>
<feature type="transmembrane region" description="Helical" evidence="7">
    <location>
        <begin position="20"/>
        <end position="44"/>
    </location>
</feature>